<name>S9WRE0_9TRYP</name>
<comment type="similarity">
    <text evidence="2 6">Belongs to the acetyltransferase family. GNA1 subfamily.</text>
</comment>
<evidence type="ECO:0000256" key="4">
    <source>
        <dbReference type="ARBA" id="ARBA00023315"/>
    </source>
</evidence>
<proteinExistence type="inferred from homology"/>
<accession>S9WRE0</accession>
<dbReference type="EC" id="2.3.1.4" evidence="6"/>
<protein>
    <recommendedName>
        <fullName evidence="6">Glucosamine 6-phosphate N-acetyltransferase</fullName>
        <ecNumber evidence="6">2.3.1.4</ecNumber>
    </recommendedName>
</protein>
<organism evidence="8 9">
    <name type="scientific">Angomonas deanei</name>
    <dbReference type="NCBI Taxonomy" id="59799"/>
    <lineage>
        <taxon>Eukaryota</taxon>
        <taxon>Discoba</taxon>
        <taxon>Euglenozoa</taxon>
        <taxon>Kinetoplastea</taxon>
        <taxon>Metakinetoplastina</taxon>
        <taxon>Trypanosomatida</taxon>
        <taxon>Trypanosomatidae</taxon>
        <taxon>Strigomonadinae</taxon>
        <taxon>Angomonas</taxon>
    </lineage>
</organism>
<evidence type="ECO:0000256" key="5">
    <source>
        <dbReference type="ARBA" id="ARBA00048964"/>
    </source>
</evidence>
<dbReference type="Pfam" id="PF00583">
    <property type="entry name" value="Acetyltransf_1"/>
    <property type="match status" value="1"/>
</dbReference>
<dbReference type="Gene3D" id="3.40.630.30">
    <property type="match status" value="1"/>
</dbReference>
<dbReference type="PANTHER" id="PTHR13355">
    <property type="entry name" value="GLUCOSAMINE 6-PHOSPHATE N-ACETYLTRANSFERASE"/>
    <property type="match status" value="1"/>
</dbReference>
<evidence type="ECO:0000313" key="9">
    <source>
        <dbReference type="Proteomes" id="UP000515908"/>
    </source>
</evidence>
<evidence type="ECO:0000256" key="2">
    <source>
        <dbReference type="ARBA" id="ARBA00006048"/>
    </source>
</evidence>
<dbReference type="GO" id="GO:0004343">
    <property type="term" value="F:glucosamine 6-phosphate N-acetyltransferase activity"/>
    <property type="evidence" value="ECO:0007669"/>
    <property type="project" value="UniProtKB-UniRule"/>
</dbReference>
<dbReference type="PANTHER" id="PTHR13355:SF11">
    <property type="entry name" value="GLUCOSAMINE 6-PHOSPHATE N-ACETYLTRANSFERASE"/>
    <property type="match status" value="1"/>
</dbReference>
<keyword evidence="4 6" id="KW-0012">Acyltransferase</keyword>
<dbReference type="InterPro" id="IPR039143">
    <property type="entry name" value="GNPNAT1-like"/>
</dbReference>
<dbReference type="CDD" id="cd04301">
    <property type="entry name" value="NAT_SF"/>
    <property type="match status" value="1"/>
</dbReference>
<dbReference type="SUPFAM" id="SSF55729">
    <property type="entry name" value="Acyl-CoA N-acyltransferases (Nat)"/>
    <property type="match status" value="1"/>
</dbReference>
<dbReference type="GO" id="GO:0006048">
    <property type="term" value="P:UDP-N-acetylglucosamine biosynthetic process"/>
    <property type="evidence" value="ECO:0007669"/>
    <property type="project" value="UniProtKB-UniRule"/>
</dbReference>
<reference evidence="8 9" key="1">
    <citation type="submission" date="2020-08" db="EMBL/GenBank/DDBJ databases">
        <authorList>
            <person name="Newling K."/>
            <person name="Davey J."/>
            <person name="Forrester S."/>
        </authorList>
    </citation>
    <scope>NUCLEOTIDE SEQUENCE [LARGE SCALE GENOMIC DNA]</scope>
    <source>
        <strain evidence="9">Crithidia deanei Carvalho (ATCC PRA-265)</strain>
    </source>
</reference>
<gene>
    <name evidence="8" type="ORF">ADEAN_000618700</name>
</gene>
<dbReference type="InterPro" id="IPR000182">
    <property type="entry name" value="GNAT_dom"/>
</dbReference>
<evidence type="ECO:0000259" key="7">
    <source>
        <dbReference type="PROSITE" id="PS51186"/>
    </source>
</evidence>
<feature type="domain" description="N-acetyltransferase" evidence="7">
    <location>
        <begin position="5"/>
        <end position="143"/>
    </location>
</feature>
<sequence length="143" mass="15598">MSCSVTIRECVPEDWESVRGLLATLTECPPMSAEEVGEIFKIRSASNIVTVVAVSSDAIVGTASLVVEQKLIRGGKCVGHIEDVVTSPSHQGKGVGRALIEHLVTLSSEKNCYKIILDCDDKNIGFYKKFGFNVCENHMRKNL</sequence>
<comment type="pathway">
    <text evidence="1 6">Nucleotide-sugar biosynthesis; UDP-N-acetyl-alpha-D-glucosamine biosynthesis; N-acetyl-alpha-D-glucosamine 1-phosphate from alpha-D-glucosamine 6-phosphate (route I): step 1/2.</text>
</comment>
<dbReference type="AlphaFoldDB" id="S9WRE0"/>
<dbReference type="VEuPathDB" id="TriTrypDB:ADEAN_000618700"/>
<evidence type="ECO:0000256" key="3">
    <source>
        <dbReference type="ARBA" id="ARBA00022679"/>
    </source>
</evidence>
<evidence type="ECO:0000256" key="6">
    <source>
        <dbReference type="RuleBase" id="RU365086"/>
    </source>
</evidence>
<dbReference type="Proteomes" id="UP000515908">
    <property type="component" value="Chromosome 12"/>
</dbReference>
<dbReference type="EMBL" id="LR877156">
    <property type="protein sequence ID" value="CAD2218696.1"/>
    <property type="molecule type" value="Genomic_DNA"/>
</dbReference>
<comment type="catalytic activity">
    <reaction evidence="5 6">
        <text>D-glucosamine 6-phosphate + acetyl-CoA = N-acetyl-D-glucosamine 6-phosphate + CoA + H(+)</text>
        <dbReference type="Rhea" id="RHEA:10292"/>
        <dbReference type="ChEBI" id="CHEBI:15378"/>
        <dbReference type="ChEBI" id="CHEBI:57287"/>
        <dbReference type="ChEBI" id="CHEBI:57288"/>
        <dbReference type="ChEBI" id="CHEBI:57513"/>
        <dbReference type="ChEBI" id="CHEBI:58725"/>
        <dbReference type="EC" id="2.3.1.4"/>
    </reaction>
</comment>
<dbReference type="InterPro" id="IPR016181">
    <property type="entry name" value="Acyl_CoA_acyltransferase"/>
</dbReference>
<keyword evidence="9" id="KW-1185">Reference proteome</keyword>
<evidence type="ECO:0000256" key="1">
    <source>
        <dbReference type="ARBA" id="ARBA00004832"/>
    </source>
</evidence>
<evidence type="ECO:0000313" key="8">
    <source>
        <dbReference type="EMBL" id="CAD2218696.1"/>
    </source>
</evidence>
<keyword evidence="3 6" id="KW-0808">Transferase</keyword>
<dbReference type="UniPathway" id="UPA00113">
    <property type="reaction ID" value="UER00529"/>
</dbReference>
<dbReference type="OrthoDB" id="10039976at2759"/>
<dbReference type="PROSITE" id="PS51186">
    <property type="entry name" value="GNAT"/>
    <property type="match status" value="1"/>
</dbReference>
<dbReference type="FunFam" id="3.40.630.30:FF:000105">
    <property type="entry name" value="Glucosamine 6-phosphate N-acetyltransferase"/>
    <property type="match status" value="1"/>
</dbReference>